<dbReference type="Gene3D" id="3.20.20.70">
    <property type="entry name" value="Aldolase class I"/>
    <property type="match status" value="1"/>
</dbReference>
<keyword evidence="2" id="KW-0949">S-adenosyl-L-methionine</keyword>
<keyword evidence="5" id="KW-0411">Iron-sulfur</keyword>
<evidence type="ECO:0000256" key="3">
    <source>
        <dbReference type="ARBA" id="ARBA00022723"/>
    </source>
</evidence>
<accession>H1DE40</accession>
<protein>
    <recommendedName>
        <fullName evidence="6">Radical SAM core domain-containing protein</fullName>
    </recommendedName>
</protein>
<reference evidence="7 8" key="1">
    <citation type="submission" date="2012-01" db="EMBL/GenBank/DDBJ databases">
        <title>The Genome Sequence of Odoribacter laneus YIT 12061.</title>
        <authorList>
            <consortium name="The Broad Institute Genome Sequencing Platform"/>
            <person name="Earl A."/>
            <person name="Ward D."/>
            <person name="Feldgarden M."/>
            <person name="Gevers D."/>
            <person name="Morotomi M."/>
            <person name="Young S.K."/>
            <person name="Zeng Q."/>
            <person name="Gargeya S."/>
            <person name="Fitzgerald M."/>
            <person name="Haas B."/>
            <person name="Abouelleil A."/>
            <person name="Alvarado L."/>
            <person name="Arachchi H.M."/>
            <person name="Berlin A."/>
            <person name="Chapman S.B."/>
            <person name="Gearin G."/>
            <person name="Goldberg J."/>
            <person name="Griggs A."/>
            <person name="Gujja S."/>
            <person name="Hansen M."/>
            <person name="Heiman D."/>
            <person name="Howarth C."/>
            <person name="Larimer J."/>
            <person name="Lui A."/>
            <person name="MacDonald P.J.P."/>
            <person name="McCowen C."/>
            <person name="Montmayeur A."/>
            <person name="Murphy C."/>
            <person name="Neiman D."/>
            <person name="Pearson M."/>
            <person name="Priest M."/>
            <person name="Roberts A."/>
            <person name="Saif S."/>
            <person name="Shea T."/>
            <person name="Sisk P."/>
            <person name="Stolte C."/>
            <person name="Sykes S."/>
            <person name="Wortman J."/>
            <person name="Nusbaum C."/>
            <person name="Birren B."/>
        </authorList>
    </citation>
    <scope>NUCLEOTIDE SEQUENCE [LARGE SCALE GENOMIC DNA]</scope>
    <source>
        <strain evidence="7 8">YIT 12061</strain>
    </source>
</reference>
<dbReference type="PANTHER" id="PTHR11228:SF7">
    <property type="entry name" value="PQQA PEPTIDE CYCLASE"/>
    <property type="match status" value="1"/>
</dbReference>
<sequence length="355" mass="40698">MSPSQLCGLISGCSYTPMLLTWELLDRCNFYCPFCYIVGHSHNEQVRFENIKSKIQELIDLGLLYCTLTGGEILLHKDFKEIYSFLKLSGVLVALYSNGYLIDNEIINLFKQLPPYKIEISIYGVDQKNFDKVTGTKGRDYQKVLDNILKLRDLGIKVKCKTPFNSITEDGFSKIGDWCNLNGIDYYYSTTIFQAYDGKNLNHFQSNFSSMISCEANKIQITDKSYPEIFDCEKQNTIKKCYTCGIKNYGLHINSNFELLPCQRTQIKECNYRIVDLGIKKSINLNRQFVNTYINKPIRGCTGCEASNTCKMCPAIAVPVYNNGNQIEAFSVPLGYCDFERKRYYGLINELSKLK</sequence>
<name>H1DE40_9BACT</name>
<evidence type="ECO:0000256" key="2">
    <source>
        <dbReference type="ARBA" id="ARBA00022691"/>
    </source>
</evidence>
<keyword evidence="4" id="KW-0408">Iron</keyword>
<dbReference type="PATRIC" id="fig|742817.3.peg.561"/>
<dbReference type="SFLD" id="SFLDS00029">
    <property type="entry name" value="Radical_SAM"/>
    <property type="match status" value="1"/>
</dbReference>
<dbReference type="InterPro" id="IPR007197">
    <property type="entry name" value="rSAM"/>
</dbReference>
<dbReference type="PROSITE" id="PS51918">
    <property type="entry name" value="RADICAL_SAM"/>
    <property type="match status" value="1"/>
</dbReference>
<dbReference type="EMBL" id="ADMC01000005">
    <property type="protein sequence ID" value="EHP50837.1"/>
    <property type="molecule type" value="Genomic_DNA"/>
</dbReference>
<comment type="cofactor">
    <cofactor evidence="1">
        <name>[4Fe-4S] cluster</name>
        <dbReference type="ChEBI" id="CHEBI:49883"/>
    </cofactor>
</comment>
<dbReference type="InterPro" id="IPR058240">
    <property type="entry name" value="rSAM_sf"/>
</dbReference>
<keyword evidence="3" id="KW-0479">Metal-binding</keyword>
<dbReference type="Pfam" id="PF04055">
    <property type="entry name" value="Radical_SAM"/>
    <property type="match status" value="1"/>
</dbReference>
<dbReference type="CDD" id="cd01335">
    <property type="entry name" value="Radical_SAM"/>
    <property type="match status" value="1"/>
</dbReference>
<dbReference type="HOGENOM" id="CLU_009273_4_2_10"/>
<gene>
    <name evidence="7" type="ORF">HMPREF9449_00526</name>
</gene>
<dbReference type="SUPFAM" id="SSF102114">
    <property type="entry name" value="Radical SAM enzymes"/>
    <property type="match status" value="1"/>
</dbReference>
<feature type="domain" description="Radical SAM core" evidence="6">
    <location>
        <begin position="14"/>
        <end position="247"/>
    </location>
</feature>
<comment type="caution">
    <text evidence="7">The sequence shown here is derived from an EMBL/GenBank/DDBJ whole genome shotgun (WGS) entry which is preliminary data.</text>
</comment>
<dbReference type="eggNOG" id="COG0535">
    <property type="taxonomic scope" value="Bacteria"/>
</dbReference>
<dbReference type="AlphaFoldDB" id="H1DE40"/>
<evidence type="ECO:0000256" key="4">
    <source>
        <dbReference type="ARBA" id="ARBA00023004"/>
    </source>
</evidence>
<keyword evidence="8" id="KW-1185">Reference proteome</keyword>
<evidence type="ECO:0000313" key="7">
    <source>
        <dbReference type="EMBL" id="EHP50837.1"/>
    </source>
</evidence>
<dbReference type="InterPro" id="IPR013785">
    <property type="entry name" value="Aldolase_TIM"/>
</dbReference>
<evidence type="ECO:0000313" key="8">
    <source>
        <dbReference type="Proteomes" id="UP000004892"/>
    </source>
</evidence>
<evidence type="ECO:0000256" key="1">
    <source>
        <dbReference type="ARBA" id="ARBA00001966"/>
    </source>
</evidence>
<dbReference type="PANTHER" id="PTHR11228">
    <property type="entry name" value="RADICAL SAM DOMAIN PROTEIN"/>
    <property type="match status" value="1"/>
</dbReference>
<dbReference type="InterPro" id="IPR050377">
    <property type="entry name" value="Radical_SAM_PqqE_MftC-like"/>
</dbReference>
<dbReference type="GO" id="GO:0003824">
    <property type="term" value="F:catalytic activity"/>
    <property type="evidence" value="ECO:0007669"/>
    <property type="project" value="InterPro"/>
</dbReference>
<organism evidence="7 8">
    <name type="scientific">Odoribacter laneus YIT 12061</name>
    <dbReference type="NCBI Taxonomy" id="742817"/>
    <lineage>
        <taxon>Bacteria</taxon>
        <taxon>Pseudomonadati</taxon>
        <taxon>Bacteroidota</taxon>
        <taxon>Bacteroidia</taxon>
        <taxon>Bacteroidales</taxon>
        <taxon>Odoribacteraceae</taxon>
        <taxon>Odoribacter</taxon>
    </lineage>
</organism>
<dbReference type="GO" id="GO:0046872">
    <property type="term" value="F:metal ion binding"/>
    <property type="evidence" value="ECO:0007669"/>
    <property type="project" value="UniProtKB-KW"/>
</dbReference>
<dbReference type="Proteomes" id="UP000004892">
    <property type="component" value="Unassembled WGS sequence"/>
</dbReference>
<proteinExistence type="predicted"/>
<dbReference type="SFLD" id="SFLDG01067">
    <property type="entry name" value="SPASM/twitch_domain_containing"/>
    <property type="match status" value="1"/>
</dbReference>
<evidence type="ECO:0000259" key="6">
    <source>
        <dbReference type="PROSITE" id="PS51918"/>
    </source>
</evidence>
<evidence type="ECO:0000256" key="5">
    <source>
        <dbReference type="ARBA" id="ARBA00023014"/>
    </source>
</evidence>
<dbReference type="STRING" id="742817.HMPREF9449_00526"/>
<dbReference type="GO" id="GO:0051536">
    <property type="term" value="F:iron-sulfur cluster binding"/>
    <property type="evidence" value="ECO:0007669"/>
    <property type="project" value="UniProtKB-KW"/>
</dbReference>